<evidence type="ECO:0000256" key="2">
    <source>
        <dbReference type="SAM" id="MobiDB-lite"/>
    </source>
</evidence>
<keyword evidence="1" id="KW-0175">Coiled coil</keyword>
<evidence type="ECO:0008006" key="5">
    <source>
        <dbReference type="Google" id="ProtNLM"/>
    </source>
</evidence>
<gene>
    <name evidence="3" type="ORF">JY651_36060</name>
</gene>
<feature type="compositionally biased region" description="Basic and acidic residues" evidence="2">
    <location>
        <begin position="60"/>
        <end position="92"/>
    </location>
</feature>
<name>A0ABX7NPA3_9BACT</name>
<evidence type="ECO:0000256" key="1">
    <source>
        <dbReference type="SAM" id="Coils"/>
    </source>
</evidence>
<dbReference type="RefSeq" id="WP_206722195.1">
    <property type="nucleotide sequence ID" value="NZ_CP071090.1"/>
</dbReference>
<feature type="region of interest" description="Disordered" evidence="2">
    <location>
        <begin position="57"/>
        <end position="92"/>
    </location>
</feature>
<dbReference type="Proteomes" id="UP000662747">
    <property type="component" value="Chromosome"/>
</dbReference>
<protein>
    <recommendedName>
        <fullName evidence="5">Lipoprotein</fullName>
    </recommendedName>
</protein>
<sequence length="231" mass="25156">MVQAGGHRVLAGLLGATLLLGLGGCSSQRASAKVNEDWLARVPPAQMESVNQARITQNKAQDETTRARVSAEDAKRELSVAEKNEKAAKTSVDAQKKAVEAANKMGQADRIAQAQQAQQQAEQAQQVAQAEVDFRKQVVKTRDAMEKMRARELDVANAELSKAEYQALVNSGDTRAEKLKAQDFDNALTKARSEAALQQKEVEALLQQQRDAQAKWQQLDSQVKAYGGSGR</sequence>
<feature type="coiled-coil region" evidence="1">
    <location>
        <begin position="188"/>
        <end position="215"/>
    </location>
</feature>
<organism evidence="3 4">
    <name type="scientific">Pyxidicoccus parkwayensis</name>
    <dbReference type="NCBI Taxonomy" id="2813578"/>
    <lineage>
        <taxon>Bacteria</taxon>
        <taxon>Pseudomonadati</taxon>
        <taxon>Myxococcota</taxon>
        <taxon>Myxococcia</taxon>
        <taxon>Myxococcales</taxon>
        <taxon>Cystobacterineae</taxon>
        <taxon>Myxococcaceae</taxon>
        <taxon>Pyxidicoccus</taxon>
    </lineage>
</organism>
<proteinExistence type="predicted"/>
<evidence type="ECO:0000313" key="3">
    <source>
        <dbReference type="EMBL" id="QSQ20615.1"/>
    </source>
</evidence>
<evidence type="ECO:0000313" key="4">
    <source>
        <dbReference type="Proteomes" id="UP000662747"/>
    </source>
</evidence>
<keyword evidence="4" id="KW-1185">Reference proteome</keyword>
<accession>A0ABX7NPA3</accession>
<dbReference type="EMBL" id="CP071090">
    <property type="protein sequence ID" value="QSQ20615.1"/>
    <property type="molecule type" value="Genomic_DNA"/>
</dbReference>
<reference evidence="3 4" key="1">
    <citation type="submission" date="2021-02" db="EMBL/GenBank/DDBJ databases">
        <title>De Novo genome assembly of isolated myxobacteria.</title>
        <authorList>
            <person name="Stevens D.C."/>
        </authorList>
    </citation>
    <scope>NUCLEOTIDE SEQUENCE [LARGE SCALE GENOMIC DNA]</scope>
    <source>
        <strain evidence="4">SCPEA02</strain>
    </source>
</reference>